<dbReference type="OMA" id="NDELEHM"/>
<dbReference type="InterPro" id="IPR007749">
    <property type="entry name" value="DUF677"/>
</dbReference>
<proteinExistence type="inferred from homology"/>
<comment type="similarity">
    <text evidence="2">Belongs to the UPF0496 family.</text>
</comment>
<dbReference type="InParanoid" id="A0A2R6Q904"/>
<dbReference type="OrthoDB" id="776561at2759"/>
<evidence type="ECO:0000256" key="1">
    <source>
        <dbReference type="ARBA" id="ARBA00004370"/>
    </source>
</evidence>
<dbReference type="EMBL" id="NKQK01000018">
    <property type="protein sequence ID" value="PSS04382.1"/>
    <property type="molecule type" value="Genomic_DNA"/>
</dbReference>
<dbReference type="Pfam" id="PF05055">
    <property type="entry name" value="DUF677"/>
    <property type="match status" value="1"/>
</dbReference>
<dbReference type="Proteomes" id="UP000241394">
    <property type="component" value="Chromosome LG18"/>
</dbReference>
<keyword evidence="4 7" id="KW-1133">Transmembrane helix</keyword>
<evidence type="ECO:0000256" key="5">
    <source>
        <dbReference type="ARBA" id="ARBA00023136"/>
    </source>
</evidence>
<dbReference type="FunCoup" id="A0A2R6Q904">
    <property type="interactions" value="162"/>
</dbReference>
<protein>
    <submittedName>
        <fullName evidence="8">UPF0496 protein</fullName>
    </submittedName>
</protein>
<evidence type="ECO:0000313" key="8">
    <source>
        <dbReference type="EMBL" id="PSS04382.1"/>
    </source>
</evidence>
<dbReference type="Gramene" id="PSS04382">
    <property type="protein sequence ID" value="PSS04382"/>
    <property type="gene ID" value="CEY00_Acc20235"/>
</dbReference>
<keyword evidence="3 7" id="KW-0812">Transmembrane</keyword>
<dbReference type="GO" id="GO:0016020">
    <property type="term" value="C:membrane"/>
    <property type="evidence" value="ECO:0007669"/>
    <property type="project" value="UniProtKB-SubCell"/>
</dbReference>
<comment type="subcellular location">
    <subcellularLocation>
        <location evidence="1">Membrane</location>
    </subcellularLocation>
</comment>
<dbReference type="STRING" id="1590841.A0A2R6Q904"/>
<evidence type="ECO:0000256" key="2">
    <source>
        <dbReference type="ARBA" id="ARBA00009074"/>
    </source>
</evidence>
<keyword evidence="9" id="KW-1185">Reference proteome</keyword>
<dbReference type="PANTHER" id="PTHR31113">
    <property type="entry name" value="UPF0496 PROTEIN 3-RELATED"/>
    <property type="match status" value="1"/>
</dbReference>
<organism evidence="8 9">
    <name type="scientific">Actinidia chinensis var. chinensis</name>
    <name type="common">Chinese soft-hair kiwi</name>
    <dbReference type="NCBI Taxonomy" id="1590841"/>
    <lineage>
        <taxon>Eukaryota</taxon>
        <taxon>Viridiplantae</taxon>
        <taxon>Streptophyta</taxon>
        <taxon>Embryophyta</taxon>
        <taxon>Tracheophyta</taxon>
        <taxon>Spermatophyta</taxon>
        <taxon>Magnoliopsida</taxon>
        <taxon>eudicotyledons</taxon>
        <taxon>Gunneridae</taxon>
        <taxon>Pentapetalae</taxon>
        <taxon>asterids</taxon>
        <taxon>Ericales</taxon>
        <taxon>Actinidiaceae</taxon>
        <taxon>Actinidia</taxon>
    </lineage>
</organism>
<evidence type="ECO:0000313" key="9">
    <source>
        <dbReference type="Proteomes" id="UP000241394"/>
    </source>
</evidence>
<gene>
    <name evidence="8" type="ORF">CEY00_Acc20235</name>
</gene>
<evidence type="ECO:0000256" key="3">
    <source>
        <dbReference type="ARBA" id="ARBA00022692"/>
    </source>
</evidence>
<feature type="transmembrane region" description="Helical" evidence="7">
    <location>
        <begin position="219"/>
        <end position="243"/>
    </location>
</feature>
<evidence type="ECO:0000256" key="7">
    <source>
        <dbReference type="SAM" id="Phobius"/>
    </source>
</evidence>
<name>A0A2R6Q904_ACTCC</name>
<evidence type="ECO:0000256" key="6">
    <source>
        <dbReference type="SAM" id="Coils"/>
    </source>
</evidence>
<feature type="coiled-coil region" evidence="6">
    <location>
        <begin position="288"/>
        <end position="340"/>
    </location>
</feature>
<accession>A0A2R6Q904</accession>
<comment type="caution">
    <text evidence="8">The sequence shown here is derived from an EMBL/GenBank/DDBJ whole genome shotgun (WGS) entry which is preliminary data.</text>
</comment>
<keyword evidence="5 7" id="KW-0472">Membrane</keyword>
<reference evidence="8 9" key="1">
    <citation type="submission" date="2017-07" db="EMBL/GenBank/DDBJ databases">
        <title>An improved, manually edited Actinidia chinensis var. chinensis (kiwifruit) genome highlights the challenges associated with draft genomes and gene prediction in plants.</title>
        <authorList>
            <person name="Pilkington S."/>
            <person name="Crowhurst R."/>
            <person name="Hilario E."/>
            <person name="Nardozza S."/>
            <person name="Fraser L."/>
            <person name="Peng Y."/>
            <person name="Gunaseelan K."/>
            <person name="Simpson R."/>
            <person name="Tahir J."/>
            <person name="Deroles S."/>
            <person name="Templeton K."/>
            <person name="Luo Z."/>
            <person name="Davy M."/>
            <person name="Cheng C."/>
            <person name="Mcneilage M."/>
            <person name="Scaglione D."/>
            <person name="Liu Y."/>
            <person name="Zhang Q."/>
            <person name="Datson P."/>
            <person name="De Silva N."/>
            <person name="Gardiner S."/>
            <person name="Bassett H."/>
            <person name="Chagne D."/>
            <person name="Mccallum J."/>
            <person name="Dzierzon H."/>
            <person name="Deng C."/>
            <person name="Wang Y.-Y."/>
            <person name="Barron N."/>
            <person name="Manako K."/>
            <person name="Bowen J."/>
            <person name="Foster T."/>
            <person name="Erridge Z."/>
            <person name="Tiffin H."/>
            <person name="Waite C."/>
            <person name="Davies K."/>
            <person name="Grierson E."/>
            <person name="Laing W."/>
            <person name="Kirk R."/>
            <person name="Chen X."/>
            <person name="Wood M."/>
            <person name="Montefiori M."/>
            <person name="Brummell D."/>
            <person name="Schwinn K."/>
            <person name="Catanach A."/>
            <person name="Fullerton C."/>
            <person name="Li D."/>
            <person name="Meiyalaghan S."/>
            <person name="Nieuwenhuizen N."/>
            <person name="Read N."/>
            <person name="Prakash R."/>
            <person name="Hunter D."/>
            <person name="Zhang H."/>
            <person name="Mckenzie M."/>
            <person name="Knabel M."/>
            <person name="Harris A."/>
            <person name="Allan A."/>
            <person name="Chen A."/>
            <person name="Janssen B."/>
            <person name="Plunkett B."/>
            <person name="Dwamena C."/>
            <person name="Voogd C."/>
            <person name="Leif D."/>
            <person name="Lafferty D."/>
            <person name="Souleyre E."/>
            <person name="Varkonyi-Gasic E."/>
            <person name="Gambi F."/>
            <person name="Hanley J."/>
            <person name="Yao J.-L."/>
            <person name="Cheung J."/>
            <person name="David K."/>
            <person name="Warren B."/>
            <person name="Marsh K."/>
            <person name="Snowden K."/>
            <person name="Lin-Wang K."/>
            <person name="Brian L."/>
            <person name="Martinez-Sanchez M."/>
            <person name="Wang M."/>
            <person name="Ileperuma N."/>
            <person name="Macnee N."/>
            <person name="Campin R."/>
            <person name="Mcatee P."/>
            <person name="Drummond R."/>
            <person name="Espley R."/>
            <person name="Ireland H."/>
            <person name="Wu R."/>
            <person name="Atkinson R."/>
            <person name="Karunairetnam S."/>
            <person name="Bulley S."/>
            <person name="Chunkath S."/>
            <person name="Hanley Z."/>
            <person name="Storey R."/>
            <person name="Thrimawithana A."/>
            <person name="Thomson S."/>
            <person name="David C."/>
            <person name="Testolin R."/>
        </authorList>
    </citation>
    <scope>NUCLEOTIDE SEQUENCE [LARGE SCALE GENOMIC DNA]</scope>
    <source>
        <strain evidence="9">cv. Red5</strain>
        <tissue evidence="8">Young leaf</tissue>
    </source>
</reference>
<reference evidence="9" key="2">
    <citation type="journal article" date="2018" name="BMC Genomics">
        <title>A manually annotated Actinidia chinensis var. chinensis (kiwifruit) genome highlights the challenges associated with draft genomes and gene prediction in plants.</title>
        <authorList>
            <person name="Pilkington S.M."/>
            <person name="Crowhurst R."/>
            <person name="Hilario E."/>
            <person name="Nardozza S."/>
            <person name="Fraser L."/>
            <person name="Peng Y."/>
            <person name="Gunaseelan K."/>
            <person name="Simpson R."/>
            <person name="Tahir J."/>
            <person name="Deroles S.C."/>
            <person name="Templeton K."/>
            <person name="Luo Z."/>
            <person name="Davy M."/>
            <person name="Cheng C."/>
            <person name="McNeilage M."/>
            <person name="Scaglione D."/>
            <person name="Liu Y."/>
            <person name="Zhang Q."/>
            <person name="Datson P."/>
            <person name="De Silva N."/>
            <person name="Gardiner S.E."/>
            <person name="Bassett H."/>
            <person name="Chagne D."/>
            <person name="McCallum J."/>
            <person name="Dzierzon H."/>
            <person name="Deng C."/>
            <person name="Wang Y.Y."/>
            <person name="Barron L."/>
            <person name="Manako K."/>
            <person name="Bowen J."/>
            <person name="Foster T.M."/>
            <person name="Erridge Z.A."/>
            <person name="Tiffin H."/>
            <person name="Waite C.N."/>
            <person name="Davies K.M."/>
            <person name="Grierson E.P."/>
            <person name="Laing W.A."/>
            <person name="Kirk R."/>
            <person name="Chen X."/>
            <person name="Wood M."/>
            <person name="Montefiori M."/>
            <person name="Brummell D.A."/>
            <person name="Schwinn K.E."/>
            <person name="Catanach A."/>
            <person name="Fullerton C."/>
            <person name="Li D."/>
            <person name="Meiyalaghan S."/>
            <person name="Nieuwenhuizen N."/>
            <person name="Read N."/>
            <person name="Prakash R."/>
            <person name="Hunter D."/>
            <person name="Zhang H."/>
            <person name="McKenzie M."/>
            <person name="Knabel M."/>
            <person name="Harris A."/>
            <person name="Allan A.C."/>
            <person name="Gleave A."/>
            <person name="Chen A."/>
            <person name="Janssen B.J."/>
            <person name="Plunkett B."/>
            <person name="Ampomah-Dwamena C."/>
            <person name="Voogd C."/>
            <person name="Leif D."/>
            <person name="Lafferty D."/>
            <person name="Souleyre E.J.F."/>
            <person name="Varkonyi-Gasic E."/>
            <person name="Gambi F."/>
            <person name="Hanley J."/>
            <person name="Yao J.L."/>
            <person name="Cheung J."/>
            <person name="David K.M."/>
            <person name="Warren B."/>
            <person name="Marsh K."/>
            <person name="Snowden K.C."/>
            <person name="Lin-Wang K."/>
            <person name="Brian L."/>
            <person name="Martinez-Sanchez M."/>
            <person name="Wang M."/>
            <person name="Ileperuma N."/>
            <person name="Macnee N."/>
            <person name="Campin R."/>
            <person name="McAtee P."/>
            <person name="Drummond R.S.M."/>
            <person name="Espley R.V."/>
            <person name="Ireland H.S."/>
            <person name="Wu R."/>
            <person name="Atkinson R.G."/>
            <person name="Karunairetnam S."/>
            <person name="Bulley S."/>
            <person name="Chunkath S."/>
            <person name="Hanley Z."/>
            <person name="Storey R."/>
            <person name="Thrimawithana A.H."/>
            <person name="Thomson S."/>
            <person name="David C."/>
            <person name="Testolin R."/>
            <person name="Huang H."/>
            <person name="Hellens R.P."/>
            <person name="Schaffer R.J."/>
        </authorList>
    </citation>
    <scope>NUCLEOTIDE SEQUENCE [LARGE SCALE GENOMIC DNA]</scope>
    <source>
        <strain evidence="9">cv. Red5</strain>
    </source>
</reference>
<dbReference type="AlphaFoldDB" id="A0A2R6Q904"/>
<keyword evidence="6" id="KW-0175">Coiled coil</keyword>
<dbReference type="PANTHER" id="PTHR31113:SF6">
    <property type="entry name" value="UPF0496 PROTEIN 3"/>
    <property type="match status" value="1"/>
</dbReference>
<sequence>MKLRISVRIKKLLSFKKVNRFDSSTHSTTVDVREEYANAFRTESYNEFWIRVLVLNTPESFINMGSTSADRLPSYRLFAEHLLDPDQPMVTRILALAKNRPENHTLLSDYFLETADASLLCSLLLKDIDHTRVKYRSLKSTIDALEAAQLSPVNHLPVILTRLTEFSNSSNPFIYTASSPHRYQAVQAGCTELLKRLESSRDKARAKLQRISKIQRGSAVFLVAFAASLTAIITTHALALLVASPALMVGSLELASSRKLVRFSAQLNAAAKGTYILNRDLDTISRLVARVNDELEHMRAMVRFLLERGKERIQVSWEVARQLKKTNSSFSQQLDELEEHLYLCFMNINRARNLVVNEILDQRKSHKAPNFLI</sequence>
<evidence type="ECO:0000256" key="4">
    <source>
        <dbReference type="ARBA" id="ARBA00022989"/>
    </source>
</evidence>